<dbReference type="InterPro" id="IPR029033">
    <property type="entry name" value="His_PPase_superfam"/>
</dbReference>
<organism evidence="1 2">
    <name type="scientific">Gaoshiqia sediminis</name>
    <dbReference type="NCBI Taxonomy" id="2986998"/>
    <lineage>
        <taxon>Bacteria</taxon>
        <taxon>Pseudomonadati</taxon>
        <taxon>Bacteroidota</taxon>
        <taxon>Bacteroidia</taxon>
        <taxon>Marinilabiliales</taxon>
        <taxon>Prolixibacteraceae</taxon>
        <taxon>Gaoshiqia</taxon>
    </lineage>
</organism>
<evidence type="ECO:0000313" key="1">
    <source>
        <dbReference type="EMBL" id="MCW0484932.1"/>
    </source>
</evidence>
<reference evidence="1" key="1">
    <citation type="submission" date="2022-10" db="EMBL/GenBank/DDBJ databases">
        <title>Gaoshiqiia sediminis gen. nov., sp. nov., isolated from coastal sediment.</title>
        <authorList>
            <person name="Yu W.X."/>
            <person name="Mu D.S."/>
            <person name="Du J.Z."/>
            <person name="Liang Y.Q."/>
        </authorList>
    </citation>
    <scope>NUCLEOTIDE SEQUENCE</scope>
    <source>
        <strain evidence="1">A06</strain>
    </source>
</reference>
<dbReference type="SUPFAM" id="SSF53254">
    <property type="entry name" value="Phosphoglycerate mutase-like"/>
    <property type="match status" value="1"/>
</dbReference>
<dbReference type="AlphaFoldDB" id="A0AA41YF37"/>
<comment type="caution">
    <text evidence="1">The sequence shown here is derived from an EMBL/GenBank/DDBJ whole genome shotgun (WGS) entry which is preliminary data.</text>
</comment>
<dbReference type="RefSeq" id="WP_282593518.1">
    <property type="nucleotide sequence ID" value="NZ_JAPAAF010000065.1"/>
</dbReference>
<dbReference type="Pfam" id="PF00300">
    <property type="entry name" value="His_Phos_1"/>
    <property type="match status" value="1"/>
</dbReference>
<dbReference type="InterPro" id="IPR013078">
    <property type="entry name" value="His_Pase_superF_clade-1"/>
</dbReference>
<dbReference type="Gene3D" id="3.40.50.1240">
    <property type="entry name" value="Phosphoglycerate mutase-like"/>
    <property type="match status" value="1"/>
</dbReference>
<sequence length="164" mass="18821">MKRVVLVRHAKAVPYGYEDDFDRKLRSSGKADAILLSSKLKENKVTPDLIISSPAKRAVKTAEIYADTFHYPKPKIQLEEDLYEGVTTQDFIDMLREISEEVQTVFVFGHNPTIYYLTNNLVRFFNSDMPTCSTVGIDFKIESWKDISSRGGELSFHLVPRNLR</sequence>
<gene>
    <name evidence="1" type="ORF">N2K84_19520</name>
</gene>
<dbReference type="Proteomes" id="UP001163821">
    <property type="component" value="Unassembled WGS sequence"/>
</dbReference>
<dbReference type="PANTHER" id="PTHR47623">
    <property type="entry name" value="OS09G0287300 PROTEIN"/>
    <property type="match status" value="1"/>
</dbReference>
<keyword evidence="2" id="KW-1185">Reference proteome</keyword>
<protein>
    <submittedName>
        <fullName evidence="1">Histidine phosphatase family protein</fullName>
    </submittedName>
</protein>
<dbReference type="PANTHER" id="PTHR47623:SF1">
    <property type="entry name" value="OS09G0287300 PROTEIN"/>
    <property type="match status" value="1"/>
</dbReference>
<proteinExistence type="predicted"/>
<dbReference type="EMBL" id="JAPAAF010000065">
    <property type="protein sequence ID" value="MCW0484932.1"/>
    <property type="molecule type" value="Genomic_DNA"/>
</dbReference>
<name>A0AA41YF37_9BACT</name>
<evidence type="ECO:0000313" key="2">
    <source>
        <dbReference type="Proteomes" id="UP001163821"/>
    </source>
</evidence>
<accession>A0AA41YF37</accession>
<dbReference type="CDD" id="cd07067">
    <property type="entry name" value="HP_PGM_like"/>
    <property type="match status" value="1"/>
</dbReference>